<dbReference type="AlphaFoldDB" id="A0A9X0Y8V7"/>
<keyword evidence="2" id="KW-1185">Reference proteome</keyword>
<protein>
    <submittedName>
        <fullName evidence="1">Uncharacterized protein</fullName>
    </submittedName>
</protein>
<organism evidence="1 2">
    <name type="scientific">Pseudomonas lactucae</name>
    <dbReference type="NCBI Taxonomy" id="2813360"/>
    <lineage>
        <taxon>Bacteria</taxon>
        <taxon>Pseudomonadati</taxon>
        <taxon>Pseudomonadota</taxon>
        <taxon>Gammaproteobacteria</taxon>
        <taxon>Pseudomonadales</taxon>
        <taxon>Pseudomonadaceae</taxon>
        <taxon>Pseudomonas</taxon>
    </lineage>
</organism>
<reference evidence="1 2" key="2">
    <citation type="journal article" date="2023" name="Plant Pathol.">
        <title>Dismantling and reorganizing Pseudomonas marginalis sensu#lato.</title>
        <authorList>
            <person name="Sawada H."/>
            <person name="Fujikawa T."/>
            <person name="Satou M."/>
        </authorList>
    </citation>
    <scope>NUCLEOTIDE SEQUENCE [LARGE SCALE GENOMIC DNA]</scope>
    <source>
        <strain evidence="1 2">MAFF 301381</strain>
    </source>
</reference>
<comment type="caution">
    <text evidence="1">The sequence shown here is derived from an EMBL/GenBank/DDBJ whole genome shotgun (WGS) entry which is preliminary data.</text>
</comment>
<dbReference type="RefSeq" id="WP_205491691.1">
    <property type="nucleotide sequence ID" value="NZ_JAFHKI010000189.1"/>
</dbReference>
<name>A0A9X0Y8V7_9PSED</name>
<sequence>MLSLERITGRSGLGLDDDMHRLDSGLSGEWMAPPTTVAISVTVIVPNRYYSFSDKRLFWPGFQGKPPASDTGRKARLKWIDAFFQSVTAVH</sequence>
<dbReference type="EMBL" id="JAFHKJ010000022">
    <property type="protein sequence ID" value="MBN2975464.1"/>
    <property type="molecule type" value="Genomic_DNA"/>
</dbReference>
<evidence type="ECO:0000313" key="2">
    <source>
        <dbReference type="Proteomes" id="UP001154860"/>
    </source>
</evidence>
<accession>A0A9X0Y8V7</accession>
<evidence type="ECO:0000313" key="1">
    <source>
        <dbReference type="EMBL" id="MBN2975464.1"/>
    </source>
</evidence>
<proteinExistence type="predicted"/>
<gene>
    <name evidence="1" type="ORF">JWR99_05500</name>
</gene>
<dbReference type="Proteomes" id="UP001154860">
    <property type="component" value="Unassembled WGS sequence"/>
</dbReference>
<reference evidence="1 2" key="1">
    <citation type="journal article" date="2021" name="Int. J. Syst. Evol. Microbiol.">
        <title>Pseudomonas lactucae sp. nov., a pathogen causing bacterial rot of lettuce in Japan.</title>
        <authorList>
            <person name="Sawada H."/>
            <person name="Fujikawa T."/>
            <person name="Satou M."/>
        </authorList>
    </citation>
    <scope>NUCLEOTIDE SEQUENCE [LARGE SCALE GENOMIC DNA]</scope>
    <source>
        <strain evidence="1 2">MAFF 301381</strain>
    </source>
</reference>